<evidence type="ECO:0000256" key="1">
    <source>
        <dbReference type="ARBA" id="ARBA00022527"/>
    </source>
</evidence>
<dbReference type="InterPro" id="IPR000719">
    <property type="entry name" value="Prot_kinase_dom"/>
</dbReference>
<evidence type="ECO:0000259" key="7">
    <source>
        <dbReference type="PROSITE" id="PS50011"/>
    </source>
</evidence>
<dbReference type="AlphaFoldDB" id="A0A9P1J131"/>
<feature type="compositionally biased region" description="Polar residues" evidence="6">
    <location>
        <begin position="337"/>
        <end position="353"/>
    </location>
</feature>
<feature type="compositionally biased region" description="Basic and acidic residues" evidence="6">
    <location>
        <begin position="692"/>
        <end position="705"/>
    </location>
</feature>
<organism evidence="8 9">
    <name type="scientific">Caenorhabditis angaria</name>
    <dbReference type="NCBI Taxonomy" id="860376"/>
    <lineage>
        <taxon>Eukaryota</taxon>
        <taxon>Metazoa</taxon>
        <taxon>Ecdysozoa</taxon>
        <taxon>Nematoda</taxon>
        <taxon>Chromadorea</taxon>
        <taxon>Rhabditida</taxon>
        <taxon>Rhabditina</taxon>
        <taxon>Rhabditomorpha</taxon>
        <taxon>Rhabditoidea</taxon>
        <taxon>Rhabditidae</taxon>
        <taxon>Peloderinae</taxon>
        <taxon>Caenorhabditis</taxon>
    </lineage>
</organism>
<keyword evidence="9" id="KW-1185">Reference proteome</keyword>
<dbReference type="FunFam" id="1.10.510.10:FF:001298">
    <property type="entry name" value="STE20-like kinase"/>
    <property type="match status" value="1"/>
</dbReference>
<dbReference type="Gene3D" id="1.10.510.10">
    <property type="entry name" value="Transferase(Phosphotransferase) domain 1"/>
    <property type="match status" value="1"/>
</dbReference>
<dbReference type="PANTHER" id="PTHR46538:SF3">
    <property type="entry name" value="PROTEIN KINASE DOMAIN-CONTAINING PROTEIN"/>
    <property type="match status" value="1"/>
</dbReference>
<feature type="region of interest" description="Disordered" evidence="6">
    <location>
        <begin position="376"/>
        <end position="400"/>
    </location>
</feature>
<keyword evidence="5" id="KW-0175">Coiled coil</keyword>
<feature type="compositionally biased region" description="Low complexity" evidence="6">
    <location>
        <begin position="530"/>
        <end position="542"/>
    </location>
</feature>
<feature type="coiled-coil region" evidence="5">
    <location>
        <begin position="799"/>
        <end position="875"/>
    </location>
</feature>
<dbReference type="GO" id="GO:0004674">
    <property type="term" value="F:protein serine/threonine kinase activity"/>
    <property type="evidence" value="ECO:0007669"/>
    <property type="project" value="UniProtKB-KW"/>
</dbReference>
<evidence type="ECO:0000256" key="6">
    <source>
        <dbReference type="SAM" id="MobiDB-lite"/>
    </source>
</evidence>
<dbReference type="PANTHER" id="PTHR46538">
    <property type="entry name" value="PROTEIN KINASE DOMAIN-CONTAINING PROTEIN"/>
    <property type="match status" value="1"/>
</dbReference>
<dbReference type="PROSITE" id="PS50011">
    <property type="entry name" value="PROTEIN_KINASE_DOM"/>
    <property type="match status" value="1"/>
</dbReference>
<reference evidence="8" key="1">
    <citation type="submission" date="2022-11" db="EMBL/GenBank/DDBJ databases">
        <authorList>
            <person name="Kikuchi T."/>
        </authorList>
    </citation>
    <scope>NUCLEOTIDE SEQUENCE</scope>
    <source>
        <strain evidence="8">PS1010</strain>
    </source>
</reference>
<keyword evidence="1" id="KW-0723">Serine/threonine-protein kinase</keyword>
<feature type="region of interest" description="Disordered" evidence="6">
    <location>
        <begin position="644"/>
        <end position="705"/>
    </location>
</feature>
<dbReference type="Gene3D" id="3.30.200.20">
    <property type="entry name" value="Phosphorylase Kinase, domain 1"/>
    <property type="match status" value="1"/>
</dbReference>
<dbReference type="SUPFAM" id="SSF56112">
    <property type="entry name" value="Protein kinase-like (PK-like)"/>
    <property type="match status" value="1"/>
</dbReference>
<dbReference type="InterPro" id="IPR022165">
    <property type="entry name" value="PKK"/>
</dbReference>
<feature type="region of interest" description="Disordered" evidence="6">
    <location>
        <begin position="524"/>
        <end position="559"/>
    </location>
</feature>
<dbReference type="InterPro" id="IPR051585">
    <property type="entry name" value="STE20_Ser/Thr_Kinases"/>
</dbReference>
<gene>
    <name evidence="8" type="ORF">CAMP_LOCUS17369</name>
</gene>
<proteinExistence type="predicted"/>
<dbReference type="InterPro" id="IPR011009">
    <property type="entry name" value="Kinase-like_dom_sf"/>
</dbReference>
<evidence type="ECO:0000313" key="8">
    <source>
        <dbReference type="EMBL" id="CAI5454732.1"/>
    </source>
</evidence>
<feature type="coiled-coil region" evidence="5">
    <location>
        <begin position="1045"/>
        <end position="1091"/>
    </location>
</feature>
<keyword evidence="4" id="KW-0418">Kinase</keyword>
<evidence type="ECO:0000313" key="9">
    <source>
        <dbReference type="Proteomes" id="UP001152747"/>
    </source>
</evidence>
<comment type="caution">
    <text evidence="8">The sequence shown here is derived from an EMBL/GenBank/DDBJ whole genome shotgun (WGS) entry which is preliminary data.</text>
</comment>
<dbReference type="OrthoDB" id="10027016at2759"/>
<feature type="domain" description="Protein kinase" evidence="7">
    <location>
        <begin position="34"/>
        <end position="294"/>
    </location>
</feature>
<evidence type="ECO:0000256" key="2">
    <source>
        <dbReference type="ARBA" id="ARBA00022553"/>
    </source>
</evidence>
<dbReference type="GO" id="GO:0005524">
    <property type="term" value="F:ATP binding"/>
    <property type="evidence" value="ECO:0007669"/>
    <property type="project" value="InterPro"/>
</dbReference>
<feature type="region of interest" description="Disordered" evidence="6">
    <location>
        <begin position="327"/>
        <end position="360"/>
    </location>
</feature>
<evidence type="ECO:0000256" key="5">
    <source>
        <dbReference type="SAM" id="Coils"/>
    </source>
</evidence>
<dbReference type="Proteomes" id="UP001152747">
    <property type="component" value="Unassembled WGS sequence"/>
</dbReference>
<evidence type="ECO:0000256" key="3">
    <source>
        <dbReference type="ARBA" id="ARBA00022679"/>
    </source>
</evidence>
<dbReference type="SMART" id="SM00220">
    <property type="entry name" value="S_TKc"/>
    <property type="match status" value="1"/>
</dbReference>
<protein>
    <recommendedName>
        <fullName evidence="7">Protein kinase domain-containing protein</fullName>
    </recommendedName>
</protein>
<name>A0A9P1J131_9PELO</name>
<dbReference type="PROSITE" id="PS00108">
    <property type="entry name" value="PROTEIN_KINASE_ST"/>
    <property type="match status" value="1"/>
</dbReference>
<sequence length="1136" mass="130483">MAFLNKVKNLFRSAPLEKKLPSYVLDSVNPKEHWDIIGELGDGAFGKVEKAVSKTDPRQFAASKSIEIQDGEEIEDFLVEIEILQKCRNHPVILKLFSTYFFDNRLTMMLEFCGGGAVDNLMLELEKPLNEVQVKYIAFHVLDALKYIHEQNVIHRDLKAGNILLTNDAQVRLADFGVSANLKNEREKRDTFIGTPYWMAPEVMMCETFKDQPYDCISDIWSFGITLIEMVLGEPPHSEVSPMRVLIKVQKSPPPTLEPSANYSNDFRDFLAKCLVKNPAERLSANSLFSHDWLKAANNGRKSVLQLIAEMKAVDVKEEIICQEIMEDDDSVAGSDEISSQRPGNDTWSSASDSPLPHVTEHFKPPLSPMIQTPPPIIETPHKKRAAPPPPKEEADTNGNLPEQTVILEFSIESNGNDETADAVFTTPEKNKGISTNLNAARIKKEESKDNLTLNTSPRLPAKNTTLVMSPRREALNILDDLNITLEDEQGSLSSSYFEIPPEPVSPPTPLKVDHTIRDVIKANRKKSTDSLTLPTSSTQSLDGSFEKSQANQSISTNIPPKVNEKISFNTSLNNSMVTIEESIDEMAEYDGDITQNSSQSLSVQHILQQKLKEKASIDISVSNTPPMVNKSPLVVASTQDAYFEPTSSKKSSIEEKTPPPEPPVDYDGNAKENKKPVPQTASPISKPKAKSASEKPLGERKDVVRKTITRKTRTYMIDGIQVTSTTIHVLGAKDDKVQRKQQLHDLRRLQRDEARQKQELHAEGLKLVEEQAKKFGLEQQNLSRTSDLEMDAMERRQRREIEDTEAQQENELRITQKRLKVEQEKDMRAFKERLKQEMKIFKQEVTMLSKTQRKDALKQRKDQIEIEHQLKEKDFLMQLQQNGDSMLQRLADKHKERMAAMEKQFLMQKHNLLRAKENNVWELEDKHMREKFVLHRKLFKDEYYLLRTQMLARHQREMSQIEKLHQEEEDILIRALTNDRKKLPKMLRSETKTRSIMFKESLRISMANMSNAEMQERIRRFDEQEALRMRAALEEHDAKSQKKLQMLKDRQQEAIIELDEMQNEKRKQLLEKERNTMNEHEGKYHEARNVWQENLITRKTVLEEKFQDELSKQEMFYGVPYSASQASTLSGRHMP</sequence>
<dbReference type="Pfam" id="PF00069">
    <property type="entry name" value="Pkinase"/>
    <property type="match status" value="1"/>
</dbReference>
<feature type="compositionally biased region" description="Polar residues" evidence="6">
    <location>
        <begin position="547"/>
        <end position="559"/>
    </location>
</feature>
<keyword evidence="2" id="KW-0597">Phosphoprotein</keyword>
<dbReference type="Pfam" id="PF12474">
    <property type="entry name" value="PKK"/>
    <property type="match status" value="2"/>
</dbReference>
<accession>A0A9P1J131</accession>
<evidence type="ECO:0000256" key="4">
    <source>
        <dbReference type="ARBA" id="ARBA00022777"/>
    </source>
</evidence>
<keyword evidence="3" id="KW-0808">Transferase</keyword>
<dbReference type="InterPro" id="IPR008271">
    <property type="entry name" value="Ser/Thr_kinase_AS"/>
</dbReference>
<dbReference type="EMBL" id="CANHGI010000006">
    <property type="protein sequence ID" value="CAI5454732.1"/>
    <property type="molecule type" value="Genomic_DNA"/>
</dbReference>